<dbReference type="GO" id="GO:0016616">
    <property type="term" value="F:oxidoreductase activity, acting on the CH-OH group of donors, NAD or NADP as acceptor"/>
    <property type="evidence" value="ECO:0007669"/>
    <property type="project" value="TreeGrafter"/>
</dbReference>
<reference evidence="4" key="1">
    <citation type="submission" date="2021-01" db="EMBL/GenBank/DDBJ databases">
        <title>YIM 132084 draft genome.</title>
        <authorList>
            <person name="An D."/>
        </authorList>
    </citation>
    <scope>NUCLEOTIDE SEQUENCE</scope>
    <source>
        <strain evidence="4">YIM 132084</strain>
    </source>
</reference>
<evidence type="ECO:0000313" key="4">
    <source>
        <dbReference type="EMBL" id="MBM9465979.1"/>
    </source>
</evidence>
<protein>
    <submittedName>
        <fullName evidence="4">SDR family oxidoreductase</fullName>
    </submittedName>
</protein>
<gene>
    <name evidence="4" type="ORF">JL106_01635</name>
</gene>
<dbReference type="PROSITE" id="PS00061">
    <property type="entry name" value="ADH_SHORT"/>
    <property type="match status" value="1"/>
</dbReference>
<proteinExistence type="inferred from homology"/>
<dbReference type="PANTHER" id="PTHR42760">
    <property type="entry name" value="SHORT-CHAIN DEHYDROGENASES/REDUCTASES FAMILY MEMBER"/>
    <property type="match status" value="1"/>
</dbReference>
<accession>A0A938YA32</accession>
<dbReference type="SMART" id="SM00822">
    <property type="entry name" value="PKS_KR"/>
    <property type="match status" value="1"/>
</dbReference>
<dbReference type="InterPro" id="IPR057326">
    <property type="entry name" value="KR_dom"/>
</dbReference>
<dbReference type="Gene3D" id="3.40.50.720">
    <property type="entry name" value="NAD(P)-binding Rossmann-like Domain"/>
    <property type="match status" value="1"/>
</dbReference>
<dbReference type="SUPFAM" id="SSF51735">
    <property type="entry name" value="NAD(P)-binding Rossmann-fold domains"/>
    <property type="match status" value="1"/>
</dbReference>
<dbReference type="Pfam" id="PF13561">
    <property type="entry name" value="adh_short_C2"/>
    <property type="match status" value="1"/>
</dbReference>
<dbReference type="InterPro" id="IPR002347">
    <property type="entry name" value="SDR_fam"/>
</dbReference>
<dbReference type="PANTHER" id="PTHR42760:SF115">
    <property type="entry name" value="3-OXOACYL-[ACYL-CARRIER-PROTEIN] REDUCTASE FABG"/>
    <property type="match status" value="1"/>
</dbReference>
<comment type="similarity">
    <text evidence="1">Belongs to the short-chain dehydrogenases/reductases (SDR) family.</text>
</comment>
<keyword evidence="2" id="KW-0560">Oxidoreductase</keyword>
<dbReference type="FunFam" id="3.40.50.720:FF:000084">
    <property type="entry name" value="Short-chain dehydrogenase reductase"/>
    <property type="match status" value="1"/>
</dbReference>
<dbReference type="PRINTS" id="PR00080">
    <property type="entry name" value="SDRFAMILY"/>
</dbReference>
<dbReference type="RefSeq" id="WP_205258938.1">
    <property type="nucleotide sequence ID" value="NZ_JAERWK010000003.1"/>
</dbReference>
<name>A0A938YA32_9ACTN</name>
<organism evidence="4 5">
    <name type="scientific">Nakamurella leprariae</name>
    <dbReference type="NCBI Taxonomy" id="2803911"/>
    <lineage>
        <taxon>Bacteria</taxon>
        <taxon>Bacillati</taxon>
        <taxon>Actinomycetota</taxon>
        <taxon>Actinomycetes</taxon>
        <taxon>Nakamurellales</taxon>
        <taxon>Nakamurellaceae</taxon>
        <taxon>Nakamurella</taxon>
    </lineage>
</organism>
<keyword evidence="5" id="KW-1185">Reference proteome</keyword>
<evidence type="ECO:0000256" key="1">
    <source>
        <dbReference type="ARBA" id="ARBA00006484"/>
    </source>
</evidence>
<dbReference type="Proteomes" id="UP000663792">
    <property type="component" value="Unassembled WGS sequence"/>
</dbReference>
<dbReference type="EMBL" id="JAERWK010000003">
    <property type="protein sequence ID" value="MBM9465979.1"/>
    <property type="molecule type" value="Genomic_DNA"/>
</dbReference>
<dbReference type="PRINTS" id="PR00081">
    <property type="entry name" value="GDHRDH"/>
</dbReference>
<sequence>MANDERATRTVLDGFDLTGRVAAVTGGGRGLGRAIALALAEAGADVAVLGQAADAAADAARELAGRTGRRTASTAVEVADPTSAEAAVDRVEADLGPIDIWVNNAGVTAWGPSLAADQDTDWRRVLAVNVDGVWNCSRAVGRRMVQRRSGAVLNIGSISGFTVNRPQWQAAYNASKAAVHQLTRSLAAEWAPFGVRVNALAPGYVRTDMVAPRLEDPEYRPWWTEFAPQQRAADPSEIGGPAVFLVSDASSFMTGAVVVVDGGYSLF</sequence>
<evidence type="ECO:0000256" key="2">
    <source>
        <dbReference type="ARBA" id="ARBA00023002"/>
    </source>
</evidence>
<dbReference type="InterPro" id="IPR036291">
    <property type="entry name" value="NAD(P)-bd_dom_sf"/>
</dbReference>
<dbReference type="AlphaFoldDB" id="A0A938YA32"/>
<evidence type="ECO:0000313" key="5">
    <source>
        <dbReference type="Proteomes" id="UP000663792"/>
    </source>
</evidence>
<dbReference type="InterPro" id="IPR020904">
    <property type="entry name" value="Sc_DH/Rdtase_CS"/>
</dbReference>
<evidence type="ECO:0000259" key="3">
    <source>
        <dbReference type="SMART" id="SM00822"/>
    </source>
</evidence>
<feature type="domain" description="Ketoreductase" evidence="3">
    <location>
        <begin position="20"/>
        <end position="203"/>
    </location>
</feature>
<comment type="caution">
    <text evidence="4">The sequence shown here is derived from an EMBL/GenBank/DDBJ whole genome shotgun (WGS) entry which is preliminary data.</text>
</comment>